<organism evidence="2 3">
    <name type="scientific">Dysosmobacter welbionis</name>
    <dbReference type="NCBI Taxonomy" id="2093857"/>
    <lineage>
        <taxon>Bacteria</taxon>
        <taxon>Bacillati</taxon>
        <taxon>Bacillota</taxon>
        <taxon>Clostridia</taxon>
        <taxon>Eubacteriales</taxon>
        <taxon>Oscillospiraceae</taxon>
        <taxon>Dysosmobacter</taxon>
    </lineage>
</organism>
<dbReference type="PROSITE" id="PS51186">
    <property type="entry name" value="GNAT"/>
    <property type="match status" value="1"/>
</dbReference>
<keyword evidence="2" id="KW-0808">Transferase</keyword>
<evidence type="ECO:0000313" key="3">
    <source>
        <dbReference type="Proteomes" id="UP000298642"/>
    </source>
</evidence>
<dbReference type="Gene3D" id="3.40.630.30">
    <property type="match status" value="1"/>
</dbReference>
<dbReference type="GO" id="GO:0016747">
    <property type="term" value="F:acyltransferase activity, transferring groups other than amino-acyl groups"/>
    <property type="evidence" value="ECO:0007669"/>
    <property type="project" value="InterPro"/>
</dbReference>
<dbReference type="AlphaFoldDB" id="A0A4D7B232"/>
<evidence type="ECO:0000313" key="2">
    <source>
        <dbReference type="EMBL" id="QCI60497.1"/>
    </source>
</evidence>
<sequence>MIPALTLEPLSWDDLPEAAVLWADPAVIRWTNIAAPCTEAGAADRLEHLLDCQRGLPFSTVFALREGTAFRGLAGCPPVDTAAGIYGLFYQLLPACWGRGLGLAAAAEALRRLERLAPALVLADTVAENTASVRILERLGFVRTAVHHRAFCREGRMLDIWDYARRWAGPAETV</sequence>
<dbReference type="SUPFAM" id="SSF55729">
    <property type="entry name" value="Acyl-CoA N-acyltransferases (Nat)"/>
    <property type="match status" value="1"/>
</dbReference>
<dbReference type="Pfam" id="PF13302">
    <property type="entry name" value="Acetyltransf_3"/>
    <property type="match status" value="1"/>
</dbReference>
<evidence type="ECO:0000259" key="1">
    <source>
        <dbReference type="PROSITE" id="PS51186"/>
    </source>
</evidence>
<name>A0A4D7B232_9FIRM</name>
<dbReference type="GeneID" id="89522617"/>
<dbReference type="PANTHER" id="PTHR43792:SF1">
    <property type="entry name" value="N-ACETYLTRANSFERASE DOMAIN-CONTAINING PROTEIN"/>
    <property type="match status" value="1"/>
</dbReference>
<dbReference type="InterPro" id="IPR000182">
    <property type="entry name" value="GNAT_dom"/>
</dbReference>
<dbReference type="InterPro" id="IPR016181">
    <property type="entry name" value="Acyl_CoA_acyltransferase"/>
</dbReference>
<dbReference type="Proteomes" id="UP000298642">
    <property type="component" value="Chromosome"/>
</dbReference>
<protein>
    <submittedName>
        <fullName evidence="2">GNAT N-acetyltransferase</fullName>
    </submittedName>
</protein>
<dbReference type="InterPro" id="IPR051531">
    <property type="entry name" value="N-acetyltransferase"/>
</dbReference>
<dbReference type="EMBL" id="CP034413">
    <property type="protein sequence ID" value="QCI60497.1"/>
    <property type="molecule type" value="Genomic_DNA"/>
</dbReference>
<proteinExistence type="predicted"/>
<reference evidence="3" key="1">
    <citation type="submission" date="2018-12" db="EMBL/GenBank/DDBJ databases">
        <title>Dusodibacter welbiota gen. nov., sp. nov., isolated from human faeces and emended description of the Oscillibacter genus.</title>
        <authorList>
            <person name="Le Roy T."/>
            <person name="Van der Smissen P."/>
            <person name="Delzenne N."/>
            <person name="Muccioli G."/>
            <person name="Collet J.F."/>
            <person name="Cani P.D."/>
        </authorList>
    </citation>
    <scope>NUCLEOTIDE SEQUENCE [LARGE SCALE GENOMIC DNA]</scope>
    <source>
        <strain evidence="3">J115</strain>
    </source>
</reference>
<feature type="domain" description="N-acetyltransferase" evidence="1">
    <location>
        <begin position="5"/>
        <end position="159"/>
    </location>
</feature>
<dbReference type="KEGG" id="obj:EIO64_15870"/>
<accession>A0A4D7B232</accession>
<dbReference type="RefSeq" id="WP_021747368.1">
    <property type="nucleotide sequence ID" value="NZ_CAUWCU010000038.1"/>
</dbReference>
<dbReference type="PANTHER" id="PTHR43792">
    <property type="entry name" value="GNAT FAMILY, PUTATIVE (AFU_ORTHOLOGUE AFUA_3G00765)-RELATED-RELATED"/>
    <property type="match status" value="1"/>
</dbReference>
<gene>
    <name evidence="2" type="ORF">EIO64_15870</name>
</gene>
<keyword evidence="3" id="KW-1185">Reference proteome</keyword>